<reference evidence="2 3" key="1">
    <citation type="submission" date="2017-05" db="EMBL/GenBank/DDBJ databases">
        <title>Streptomyces alboflavus Genome sequencing and assembly.</title>
        <authorList>
            <person name="Wang Y."/>
            <person name="Du B."/>
            <person name="Ding Y."/>
            <person name="Liu H."/>
            <person name="Hou Q."/>
            <person name="Liu K."/>
            <person name="Wang C."/>
            <person name="Yao L."/>
        </authorList>
    </citation>
    <scope>NUCLEOTIDE SEQUENCE [LARGE SCALE GENOMIC DNA]</scope>
    <source>
        <strain evidence="2 3">MDJK44</strain>
    </source>
</reference>
<dbReference type="KEGG" id="salf:SMD44_07601"/>
<accession>A0A1Z1WNV2</accession>
<dbReference type="Gene3D" id="3.10.129.110">
    <property type="entry name" value="Polyketide synthase dehydratase"/>
    <property type="match status" value="1"/>
</dbReference>
<organism evidence="2 3">
    <name type="scientific">Streptomyces alboflavus</name>
    <dbReference type="NCBI Taxonomy" id="67267"/>
    <lineage>
        <taxon>Bacteria</taxon>
        <taxon>Bacillati</taxon>
        <taxon>Actinomycetota</taxon>
        <taxon>Actinomycetes</taxon>
        <taxon>Kitasatosporales</taxon>
        <taxon>Streptomycetaceae</taxon>
        <taxon>Streptomyces</taxon>
    </lineage>
</organism>
<feature type="compositionally biased region" description="Polar residues" evidence="1">
    <location>
        <begin position="76"/>
        <end position="87"/>
    </location>
</feature>
<dbReference type="Gene3D" id="3.30.70.3290">
    <property type="match status" value="1"/>
</dbReference>
<sequence length="118" mass="12542">MRGADVDWTPLYVPVASRARVDLPTYAFQHERYWPRPGVGGTGDVHATGLSPAEHPLFGAAVALADMDGYLFTGRLSSRPTRGSRATPSAARSCCPPRPSSNSPCTPGTASAARTWRS</sequence>
<name>A0A1Z1WNV2_9ACTN</name>
<evidence type="ECO:0000313" key="2">
    <source>
        <dbReference type="EMBL" id="ARX88114.1"/>
    </source>
</evidence>
<gene>
    <name evidence="2" type="ORF">SMD44_07601</name>
</gene>
<dbReference type="InterPro" id="IPR042104">
    <property type="entry name" value="PKS_dehydratase_sf"/>
</dbReference>
<keyword evidence="3" id="KW-1185">Reference proteome</keyword>
<evidence type="ECO:0000313" key="3">
    <source>
        <dbReference type="Proteomes" id="UP000195880"/>
    </source>
</evidence>
<dbReference type="Proteomes" id="UP000195880">
    <property type="component" value="Chromosome"/>
</dbReference>
<feature type="compositionally biased region" description="Low complexity" evidence="1">
    <location>
        <begin position="88"/>
        <end position="105"/>
    </location>
</feature>
<protein>
    <submittedName>
        <fullName evidence="2">Uncharacterized protein</fullName>
    </submittedName>
</protein>
<proteinExistence type="predicted"/>
<evidence type="ECO:0000256" key="1">
    <source>
        <dbReference type="SAM" id="MobiDB-lite"/>
    </source>
</evidence>
<feature type="region of interest" description="Disordered" evidence="1">
    <location>
        <begin position="76"/>
        <end position="118"/>
    </location>
</feature>
<dbReference type="AlphaFoldDB" id="A0A1Z1WNV2"/>
<dbReference type="EMBL" id="CP021748">
    <property type="protein sequence ID" value="ARX88114.1"/>
    <property type="molecule type" value="Genomic_DNA"/>
</dbReference>